<keyword evidence="6" id="KW-1185">Reference proteome</keyword>
<dbReference type="PROSITE" id="PS01284">
    <property type="entry name" value="TNASE_2"/>
    <property type="match status" value="1"/>
</dbReference>
<evidence type="ECO:0000313" key="5">
    <source>
        <dbReference type="EMBL" id="NKI18395.1"/>
    </source>
</evidence>
<evidence type="ECO:0000256" key="2">
    <source>
        <dbReference type="ARBA" id="ARBA00022759"/>
    </source>
</evidence>
<keyword evidence="1" id="KW-0540">Nuclease</keyword>
<reference evidence="5 6" key="1">
    <citation type="submission" date="2020-04" db="EMBL/GenBank/DDBJ databases">
        <authorList>
            <person name="Yoon J."/>
        </authorList>
    </citation>
    <scope>NUCLEOTIDE SEQUENCE [LARGE SCALE GENOMIC DNA]</scope>
    <source>
        <strain evidence="5 6">KMU-166</strain>
    </source>
</reference>
<evidence type="ECO:0000259" key="4">
    <source>
        <dbReference type="PROSITE" id="PS50830"/>
    </source>
</evidence>
<accession>A0ABX1GGQ9</accession>
<dbReference type="InterPro" id="IPR035437">
    <property type="entry name" value="SNase_OB-fold_sf"/>
</dbReference>
<dbReference type="Pfam" id="PF00565">
    <property type="entry name" value="SNase"/>
    <property type="match status" value="1"/>
</dbReference>
<evidence type="ECO:0000256" key="1">
    <source>
        <dbReference type="ARBA" id="ARBA00022722"/>
    </source>
</evidence>
<feature type="domain" description="TNase-like" evidence="4">
    <location>
        <begin position="31"/>
        <end position="162"/>
    </location>
</feature>
<name>A0ABX1GGQ9_9GAMM</name>
<dbReference type="RefSeq" id="WP_168450909.1">
    <property type="nucleotide sequence ID" value="NZ_JAAWWK010000004.1"/>
</dbReference>
<dbReference type="EMBL" id="JAAWWK010000004">
    <property type="protein sequence ID" value="NKI18395.1"/>
    <property type="molecule type" value="Genomic_DNA"/>
</dbReference>
<keyword evidence="3" id="KW-0378">Hydrolase</keyword>
<evidence type="ECO:0000313" key="6">
    <source>
        <dbReference type="Proteomes" id="UP000765845"/>
    </source>
</evidence>
<dbReference type="PROSITE" id="PS50830">
    <property type="entry name" value="TNASE_3"/>
    <property type="match status" value="1"/>
</dbReference>
<dbReference type="SUPFAM" id="SSF50199">
    <property type="entry name" value="Staphylococcal nuclease"/>
    <property type="match status" value="1"/>
</dbReference>
<dbReference type="SMART" id="SM00318">
    <property type="entry name" value="SNc"/>
    <property type="match status" value="1"/>
</dbReference>
<protein>
    <submittedName>
        <fullName evidence="5">Thermonuclease family protein</fullName>
    </submittedName>
</protein>
<keyword evidence="2" id="KW-0255">Endonuclease</keyword>
<organism evidence="5 6">
    <name type="scientific">Spongiibacter thalassae</name>
    <dbReference type="NCBI Taxonomy" id="2721624"/>
    <lineage>
        <taxon>Bacteria</taxon>
        <taxon>Pseudomonadati</taxon>
        <taxon>Pseudomonadota</taxon>
        <taxon>Gammaproteobacteria</taxon>
        <taxon>Cellvibrionales</taxon>
        <taxon>Spongiibacteraceae</taxon>
        <taxon>Spongiibacter</taxon>
    </lineage>
</organism>
<comment type="caution">
    <text evidence="5">The sequence shown here is derived from an EMBL/GenBank/DDBJ whole genome shotgun (WGS) entry which is preliminary data.</text>
</comment>
<evidence type="ECO:0000256" key="3">
    <source>
        <dbReference type="ARBA" id="ARBA00022801"/>
    </source>
</evidence>
<dbReference type="PANTHER" id="PTHR12302">
    <property type="entry name" value="EBNA2 BINDING PROTEIN P100"/>
    <property type="match status" value="1"/>
</dbReference>
<sequence length="274" mass="30690">MPGRHRSGIFVFAVLFFFTATAIADCLPSGPLEAVQVDTASDGDSLRLRDGQRLRLLSINAPERARDGKAGEDFAEQAHRALIALLPANKRVYIRRHGSDRYQRLLAEVYTRPDGGHLGEALLRQGLARFIAVPPQLRQPDSRCLIAAEQQARQNALGLWSRPIAAATDLSHPRDSGFKVIRGRVEKISTSATAIWVDLDGDVVLRISKRDQSHFADQPWQHWPGKEIEVRGWLRWRKTKGNFAPLKMDLRHPLMIEVLDPDTTGGTESGRRTQ</sequence>
<dbReference type="InterPro" id="IPR016071">
    <property type="entry name" value="Staphylococal_nuclease_OB-fold"/>
</dbReference>
<gene>
    <name evidence="5" type="ORF">HCU74_13340</name>
</gene>
<dbReference type="Gene3D" id="2.40.50.90">
    <property type="match status" value="1"/>
</dbReference>
<dbReference type="InterPro" id="IPR002071">
    <property type="entry name" value="Thermonucl_AS"/>
</dbReference>
<dbReference type="PANTHER" id="PTHR12302:SF3">
    <property type="entry name" value="SERINE_THREONINE-PROTEIN KINASE 31"/>
    <property type="match status" value="1"/>
</dbReference>
<proteinExistence type="predicted"/>
<dbReference type="Proteomes" id="UP000765845">
    <property type="component" value="Unassembled WGS sequence"/>
</dbReference>